<name>A0A9X2HUE4_9GAMM</name>
<comment type="caution">
    <text evidence="5">The sequence shown here is derived from an EMBL/GenBank/DDBJ whole genome shotgun (WGS) entry which is preliminary data.</text>
</comment>
<dbReference type="GO" id="GO:0003677">
    <property type="term" value="F:DNA binding"/>
    <property type="evidence" value="ECO:0007669"/>
    <property type="project" value="UniProtKB-KW"/>
</dbReference>
<dbReference type="PROSITE" id="PS50949">
    <property type="entry name" value="HTH_GNTR"/>
    <property type="match status" value="1"/>
</dbReference>
<sequence length="222" mass="26114">MTSKRQSVTDRIYDALKQEIFDFALLPGDRFTEQEVAQRMQASRTPVREALSRLQRDGFVTVMFRAGWQVKPFDFEKFDQLYELRIFLELAAIKKLCEQQESPALDSLKNFWLVPVKDRLSHGPTVREQDEAFHCQLVEACGNEEMAKVHRNITERLRIIRRIDFTQAPRIEATYKEHGKILRAIIKRRTLEAQRLLQAHILESQAEVQKITLHMLHQARQT</sequence>
<dbReference type="PANTHER" id="PTHR43537:SF45">
    <property type="entry name" value="GNTR FAMILY REGULATORY PROTEIN"/>
    <property type="match status" value="1"/>
</dbReference>
<dbReference type="SUPFAM" id="SSF48008">
    <property type="entry name" value="GntR ligand-binding domain-like"/>
    <property type="match status" value="1"/>
</dbReference>
<keyword evidence="6" id="KW-1185">Reference proteome</keyword>
<dbReference type="Gene3D" id="1.20.120.530">
    <property type="entry name" value="GntR ligand-binding domain-like"/>
    <property type="match status" value="1"/>
</dbReference>
<dbReference type="Gene3D" id="1.10.10.10">
    <property type="entry name" value="Winged helix-like DNA-binding domain superfamily/Winged helix DNA-binding domain"/>
    <property type="match status" value="1"/>
</dbReference>
<dbReference type="Proteomes" id="UP001139319">
    <property type="component" value="Unassembled WGS sequence"/>
</dbReference>
<dbReference type="RefSeq" id="WP_253966128.1">
    <property type="nucleotide sequence ID" value="NZ_JAMFTH010000001.1"/>
</dbReference>
<dbReference type="InterPro" id="IPR000524">
    <property type="entry name" value="Tscrpt_reg_HTH_GntR"/>
</dbReference>
<dbReference type="InterPro" id="IPR036388">
    <property type="entry name" value="WH-like_DNA-bd_sf"/>
</dbReference>
<proteinExistence type="predicted"/>
<keyword evidence="1" id="KW-0805">Transcription regulation</keyword>
<dbReference type="AlphaFoldDB" id="A0A9X2HUE4"/>
<accession>A0A9X2HUE4</accession>
<dbReference type="SUPFAM" id="SSF46785">
    <property type="entry name" value="Winged helix' DNA-binding domain"/>
    <property type="match status" value="1"/>
</dbReference>
<evidence type="ECO:0000256" key="2">
    <source>
        <dbReference type="ARBA" id="ARBA00023125"/>
    </source>
</evidence>
<dbReference type="CDD" id="cd07377">
    <property type="entry name" value="WHTH_GntR"/>
    <property type="match status" value="1"/>
</dbReference>
<dbReference type="GO" id="GO:0003700">
    <property type="term" value="F:DNA-binding transcription factor activity"/>
    <property type="evidence" value="ECO:0007669"/>
    <property type="project" value="InterPro"/>
</dbReference>
<evidence type="ECO:0000256" key="3">
    <source>
        <dbReference type="ARBA" id="ARBA00023163"/>
    </source>
</evidence>
<keyword evidence="3" id="KW-0804">Transcription</keyword>
<reference evidence="5" key="2">
    <citation type="submission" date="2023-01" db="EMBL/GenBank/DDBJ databases">
        <title>Gilvimarinus xylanilyticus HB14 isolated from Caulerpa lentillifera aquaculture base in Hainan, China.</title>
        <authorList>
            <person name="Zhang Y.-J."/>
        </authorList>
    </citation>
    <scope>NUCLEOTIDE SEQUENCE</scope>
    <source>
        <strain evidence="5">HB14</strain>
    </source>
</reference>
<evidence type="ECO:0000259" key="4">
    <source>
        <dbReference type="PROSITE" id="PS50949"/>
    </source>
</evidence>
<dbReference type="InterPro" id="IPR011711">
    <property type="entry name" value="GntR_C"/>
</dbReference>
<dbReference type="EMBL" id="JAMFTH010000001">
    <property type="protein sequence ID" value="MCP8897829.1"/>
    <property type="molecule type" value="Genomic_DNA"/>
</dbReference>
<dbReference type="SMART" id="SM00895">
    <property type="entry name" value="FCD"/>
    <property type="match status" value="1"/>
</dbReference>
<dbReference type="PRINTS" id="PR00035">
    <property type="entry name" value="HTHGNTR"/>
</dbReference>
<protein>
    <submittedName>
        <fullName evidence="5">GntR family transcriptional regulator</fullName>
    </submittedName>
</protein>
<evidence type="ECO:0000313" key="5">
    <source>
        <dbReference type="EMBL" id="MCP8897829.1"/>
    </source>
</evidence>
<organism evidence="5 6">
    <name type="scientific">Gilvimarinus xylanilyticus</name>
    <dbReference type="NCBI Taxonomy" id="2944139"/>
    <lineage>
        <taxon>Bacteria</taxon>
        <taxon>Pseudomonadati</taxon>
        <taxon>Pseudomonadota</taxon>
        <taxon>Gammaproteobacteria</taxon>
        <taxon>Cellvibrionales</taxon>
        <taxon>Cellvibrionaceae</taxon>
        <taxon>Gilvimarinus</taxon>
    </lineage>
</organism>
<dbReference type="InterPro" id="IPR036390">
    <property type="entry name" value="WH_DNA-bd_sf"/>
</dbReference>
<keyword evidence="2" id="KW-0238">DNA-binding</keyword>
<gene>
    <name evidence="5" type="ORF">M6D89_00800</name>
</gene>
<dbReference type="SMART" id="SM00345">
    <property type="entry name" value="HTH_GNTR"/>
    <property type="match status" value="1"/>
</dbReference>
<evidence type="ECO:0000313" key="6">
    <source>
        <dbReference type="Proteomes" id="UP001139319"/>
    </source>
</evidence>
<dbReference type="Pfam" id="PF00392">
    <property type="entry name" value="GntR"/>
    <property type="match status" value="1"/>
</dbReference>
<dbReference type="InterPro" id="IPR008920">
    <property type="entry name" value="TF_FadR/GntR_C"/>
</dbReference>
<evidence type="ECO:0000256" key="1">
    <source>
        <dbReference type="ARBA" id="ARBA00023015"/>
    </source>
</evidence>
<reference evidence="5" key="1">
    <citation type="submission" date="2022-05" db="EMBL/GenBank/DDBJ databases">
        <authorList>
            <person name="Sun H.-N."/>
        </authorList>
    </citation>
    <scope>NUCLEOTIDE SEQUENCE</scope>
    <source>
        <strain evidence="5">HB14</strain>
    </source>
</reference>
<feature type="domain" description="HTH gntR-type" evidence="4">
    <location>
        <begin position="6"/>
        <end position="73"/>
    </location>
</feature>
<dbReference type="PANTHER" id="PTHR43537">
    <property type="entry name" value="TRANSCRIPTIONAL REGULATOR, GNTR FAMILY"/>
    <property type="match status" value="1"/>
</dbReference>
<dbReference type="Pfam" id="PF07729">
    <property type="entry name" value="FCD"/>
    <property type="match status" value="1"/>
</dbReference>